<dbReference type="Gene3D" id="3.30.450.20">
    <property type="entry name" value="PAS domain"/>
    <property type="match status" value="2"/>
</dbReference>
<evidence type="ECO:0000259" key="11">
    <source>
        <dbReference type="PROSITE" id="PS50885"/>
    </source>
</evidence>
<evidence type="ECO:0000313" key="12">
    <source>
        <dbReference type="EMBL" id="EMB31672.1"/>
    </source>
</evidence>
<evidence type="ECO:0000256" key="1">
    <source>
        <dbReference type="ARBA" id="ARBA00004651"/>
    </source>
</evidence>
<dbReference type="Pfam" id="PF02743">
    <property type="entry name" value="dCache_1"/>
    <property type="match status" value="1"/>
</dbReference>
<name>A0A0E2E2Q3_TREDN</name>
<evidence type="ECO:0000256" key="2">
    <source>
        <dbReference type="ARBA" id="ARBA00022475"/>
    </source>
</evidence>
<keyword evidence="2" id="KW-1003">Cell membrane</keyword>
<comment type="caution">
    <text evidence="12">The sequence shown here is derived from an EMBL/GenBank/DDBJ whole genome shotgun (WGS) entry which is preliminary data.</text>
</comment>
<dbReference type="CDD" id="cd12912">
    <property type="entry name" value="PDC2_MCP_like"/>
    <property type="match status" value="1"/>
</dbReference>
<keyword evidence="8" id="KW-0807">Transducer</keyword>
<feature type="transmembrane region" description="Helical" evidence="9">
    <location>
        <begin position="333"/>
        <end position="356"/>
    </location>
</feature>
<organism evidence="12">
    <name type="scientific">Treponema denticola H-22</name>
    <dbReference type="NCBI Taxonomy" id="999432"/>
    <lineage>
        <taxon>Bacteria</taxon>
        <taxon>Pseudomonadati</taxon>
        <taxon>Spirochaetota</taxon>
        <taxon>Spirochaetia</taxon>
        <taxon>Spirochaetales</taxon>
        <taxon>Treponemataceae</taxon>
        <taxon>Treponema</taxon>
    </lineage>
</organism>
<proteinExistence type="inferred from homology"/>
<comment type="subcellular location">
    <subcellularLocation>
        <location evidence="1">Cell membrane</location>
        <topology evidence="1">Multi-pass membrane protein</topology>
    </subcellularLocation>
</comment>
<feature type="domain" description="Methyl-accepting transducer" evidence="10">
    <location>
        <begin position="458"/>
        <end position="694"/>
    </location>
</feature>
<dbReference type="Gene3D" id="6.10.340.10">
    <property type="match status" value="1"/>
</dbReference>
<keyword evidence="4 9" id="KW-0812">Transmembrane</keyword>
<keyword evidence="6 9" id="KW-0472">Membrane</keyword>
<dbReference type="AlphaFoldDB" id="A0A0E2E2Q3"/>
<gene>
    <name evidence="12" type="ORF">HMPREF9726_02052</name>
</gene>
<dbReference type="SUPFAM" id="SSF58104">
    <property type="entry name" value="Methyl-accepting chemotaxis protein (MCP) signaling domain"/>
    <property type="match status" value="2"/>
</dbReference>
<dbReference type="InterPro" id="IPR051310">
    <property type="entry name" value="MCP_chemotaxis"/>
</dbReference>
<dbReference type="PANTHER" id="PTHR43531:SF11">
    <property type="entry name" value="METHYL-ACCEPTING CHEMOTAXIS PROTEIN 3"/>
    <property type="match status" value="1"/>
</dbReference>
<dbReference type="RefSeq" id="WP_002685450.1">
    <property type="nucleotide sequence ID" value="NZ_CM001795.1"/>
</dbReference>
<dbReference type="PROSITE" id="PS50885">
    <property type="entry name" value="HAMP"/>
    <property type="match status" value="1"/>
</dbReference>
<dbReference type="CDD" id="cd12913">
    <property type="entry name" value="PDC1_MCP_like"/>
    <property type="match status" value="1"/>
</dbReference>
<keyword evidence="3" id="KW-0145">Chemotaxis</keyword>
<dbReference type="PROSITE" id="PS50111">
    <property type="entry name" value="CHEMOTAXIS_TRANSDUC_2"/>
    <property type="match status" value="1"/>
</dbReference>
<sequence>MNEINGTTVSKVQGLLRYSTLTIRKKIMIALISVLSGFLILTSIVLVKQLSGTSKRNAVIKLYDSSKNLGSFVETVIKDVYDTNKTLAKTFESFQEIPPENRRSYFNSLQKEILRDSEKFIDIWTVWEPNALDKLDYKFKNTEGHDNSGRFIPYWTKVNGKISMVPLTEYVSGFWYENPKTSQHGILIEPNKYELQGNMIYVAGTAIPIRDRTGKSLGVVGIDYSLDYMQEKLSQEVFFKSGYAILISAKGTVLAHKNKNLISKTLPEFENKEIATYFFDAKRSLTPFLIETQVNGNKHLEVFTPVKIGRTNEVWFVGTSIPEKEIYEESTNLIKLVSIILLAGFIASIIILTFIINGITKRISSVVKALRNIAQGDGDLTARLTGKGKDEIADLSHSFNQTIEKIGFTVRNVANSTLDMQKTGETLAVNVFETASSISQISKNILRVKDQAESQSASVSEATANVEQILQTIKQLDGRIESQAANVVQSSSAIEEMVANISSVTKILDQSDSTIKELADATVYGKDALHLSNSVTQKIAEESGSLIEASNVIQHIASQTNLLAMNAAIEAAHAGEAGRGFAVVADEIRKLAEESSLQGKSISSALKKFSEEISILASSSKTVEEKFNAIFSLAENVKSMSNSVMTAMRAQESGSHKVLSAIHDINNITVDVQTGSGEMLKAGEDAVKEMNRLEGLTQIINSSIQEMSAGTSQIQTSCSEVKGISQKNKMNIEALAQEVGKFKI</sequence>
<dbReference type="GO" id="GO:0007165">
    <property type="term" value="P:signal transduction"/>
    <property type="evidence" value="ECO:0007669"/>
    <property type="project" value="UniProtKB-KW"/>
</dbReference>
<dbReference type="CDD" id="cd06225">
    <property type="entry name" value="HAMP"/>
    <property type="match status" value="1"/>
</dbReference>
<dbReference type="PATRIC" id="fig|999432.5.peg.2132"/>
<dbReference type="GO" id="GO:0006935">
    <property type="term" value="P:chemotaxis"/>
    <property type="evidence" value="ECO:0007669"/>
    <property type="project" value="UniProtKB-KW"/>
</dbReference>
<dbReference type="EMBL" id="AGDV01000020">
    <property type="protein sequence ID" value="EMB31672.1"/>
    <property type="molecule type" value="Genomic_DNA"/>
</dbReference>
<dbReference type="Gene3D" id="1.10.287.950">
    <property type="entry name" value="Methyl-accepting chemotaxis protein"/>
    <property type="match status" value="1"/>
</dbReference>
<keyword evidence="5 9" id="KW-1133">Transmembrane helix</keyword>
<comment type="similarity">
    <text evidence="7">Belongs to the methyl-accepting chemotaxis (MCP) protein family.</text>
</comment>
<accession>A0A0E2E2Q3</accession>
<feature type="transmembrane region" description="Helical" evidence="9">
    <location>
        <begin position="27"/>
        <end position="47"/>
    </location>
</feature>
<evidence type="ECO:0000256" key="6">
    <source>
        <dbReference type="ARBA" id="ARBA00023136"/>
    </source>
</evidence>
<dbReference type="InterPro" id="IPR004089">
    <property type="entry name" value="MCPsignal_dom"/>
</dbReference>
<dbReference type="InterPro" id="IPR033479">
    <property type="entry name" value="dCache_1"/>
</dbReference>
<evidence type="ECO:0000256" key="3">
    <source>
        <dbReference type="ARBA" id="ARBA00022500"/>
    </source>
</evidence>
<dbReference type="GO" id="GO:0004888">
    <property type="term" value="F:transmembrane signaling receptor activity"/>
    <property type="evidence" value="ECO:0007669"/>
    <property type="project" value="TreeGrafter"/>
</dbReference>
<evidence type="ECO:0000256" key="4">
    <source>
        <dbReference type="ARBA" id="ARBA00022692"/>
    </source>
</evidence>
<dbReference type="InterPro" id="IPR003660">
    <property type="entry name" value="HAMP_dom"/>
</dbReference>
<evidence type="ECO:0000259" key="10">
    <source>
        <dbReference type="PROSITE" id="PS50111"/>
    </source>
</evidence>
<dbReference type="PANTHER" id="PTHR43531">
    <property type="entry name" value="PROTEIN ICFG"/>
    <property type="match status" value="1"/>
</dbReference>
<protein>
    <recommendedName>
        <fullName evidence="13">Methyl-accepting chemotaxis protein</fullName>
    </recommendedName>
</protein>
<feature type="domain" description="HAMP" evidence="11">
    <location>
        <begin position="357"/>
        <end position="411"/>
    </location>
</feature>
<dbReference type="HOGENOM" id="CLU_000445_107_19_12"/>
<dbReference type="Pfam" id="PF00015">
    <property type="entry name" value="MCPsignal"/>
    <property type="match status" value="1"/>
</dbReference>
<dbReference type="SMART" id="SM00304">
    <property type="entry name" value="HAMP"/>
    <property type="match status" value="1"/>
</dbReference>
<evidence type="ECO:0000256" key="5">
    <source>
        <dbReference type="ARBA" id="ARBA00022989"/>
    </source>
</evidence>
<evidence type="ECO:0008006" key="13">
    <source>
        <dbReference type="Google" id="ProtNLM"/>
    </source>
</evidence>
<reference evidence="12" key="1">
    <citation type="submission" date="2012-01" db="EMBL/GenBank/DDBJ databases">
        <title>The Genome Sequence of Treponema denticola H-22.</title>
        <authorList>
            <consortium name="The Broad Institute Genome Sequencing Platform"/>
            <person name="Earl A."/>
            <person name="Ward D."/>
            <person name="Feldgarden M."/>
            <person name="Gevers D."/>
            <person name="Blanton J.M."/>
            <person name="Fenno C.J."/>
            <person name="Baranova O.V."/>
            <person name="Mathney J."/>
            <person name="Dewhirst F.E."/>
            <person name="Izard J."/>
            <person name="Young S.K."/>
            <person name="Zeng Q."/>
            <person name="Gargeya S."/>
            <person name="Fitzgerald M."/>
            <person name="Haas B."/>
            <person name="Abouelleil A."/>
            <person name="Alvarado L."/>
            <person name="Arachchi H.M."/>
            <person name="Berlin A."/>
            <person name="Chapman S.B."/>
            <person name="Gearin G."/>
            <person name="Goldberg J."/>
            <person name="Griggs A."/>
            <person name="Gujja S."/>
            <person name="Hansen M."/>
            <person name="Heiman D."/>
            <person name="Howarth C."/>
            <person name="Larimer J."/>
            <person name="Lui A."/>
            <person name="MacDonald P.J.P."/>
            <person name="McCowen C."/>
            <person name="Montmayeur A."/>
            <person name="Murphy C."/>
            <person name="Neiman D."/>
            <person name="Pearson M."/>
            <person name="Priest M."/>
            <person name="Roberts A."/>
            <person name="Saif S."/>
            <person name="Shea T."/>
            <person name="Sisk P."/>
            <person name="Stolte C."/>
            <person name="Sykes S."/>
            <person name="Wortman J."/>
            <person name="Nusbaum C."/>
            <person name="Birren B."/>
        </authorList>
    </citation>
    <scope>NUCLEOTIDE SEQUENCE [LARGE SCALE GENOMIC DNA]</scope>
    <source>
        <strain evidence="12">H-22</strain>
    </source>
</reference>
<dbReference type="Pfam" id="PF00672">
    <property type="entry name" value="HAMP"/>
    <property type="match status" value="1"/>
</dbReference>
<evidence type="ECO:0000256" key="8">
    <source>
        <dbReference type="PROSITE-ProRule" id="PRU00284"/>
    </source>
</evidence>
<dbReference type="Proteomes" id="UP000011705">
    <property type="component" value="Chromosome"/>
</dbReference>
<evidence type="ECO:0000256" key="9">
    <source>
        <dbReference type="SAM" id="Phobius"/>
    </source>
</evidence>
<dbReference type="SMART" id="SM00283">
    <property type="entry name" value="MA"/>
    <property type="match status" value="1"/>
</dbReference>
<dbReference type="GO" id="GO:0005886">
    <property type="term" value="C:plasma membrane"/>
    <property type="evidence" value="ECO:0007669"/>
    <property type="project" value="UniProtKB-SubCell"/>
</dbReference>
<evidence type="ECO:0000256" key="7">
    <source>
        <dbReference type="ARBA" id="ARBA00029447"/>
    </source>
</evidence>